<comment type="caution">
    <text evidence="9">The sequence shown here is derived from an EMBL/GenBank/DDBJ whole genome shotgun (WGS) entry which is preliminary data.</text>
</comment>
<evidence type="ECO:0000256" key="6">
    <source>
        <dbReference type="RuleBase" id="RU363132"/>
    </source>
</evidence>
<dbReference type="GO" id="GO:0005789">
    <property type="term" value="C:endoplasmic reticulum membrane"/>
    <property type="evidence" value="ECO:0007669"/>
    <property type="project" value="UniProtKB-SubCell"/>
</dbReference>
<evidence type="ECO:0000256" key="7">
    <source>
        <dbReference type="SAM" id="MobiDB-lite"/>
    </source>
</evidence>
<sequence length="266" mass="29423">MAHHLDTKQSEPMAVEVADQTEPISSPPSHNSDAGKIADSPPSPPVEEAQGSKMVDSEQPVHRVLGGGKHDIIDELVICVAADVLLWKNKKISAGILGGATAIWAFFEVLEYHLLPLICYALILVVALLFLWSNAHIFIYKSPPHLPEVRIKDEPFLQVASAARTMINRAIAMLGDIASGRDVKKFLAVVAGLWILSVIGSWCNFLTLFYIAVVLLHTVPVVYEKYKGKIDMSAQRIMVESKKRYAVFNEKVVSKLPKGVFREKKE</sequence>
<accession>A0AAV6NA41</accession>
<name>A0AAV6NA41_9ROSI</name>
<gene>
    <name evidence="9" type="primary">RTNLB1</name>
    <name evidence="9" type="ORF">SDJN03_13113</name>
</gene>
<evidence type="ECO:0000256" key="5">
    <source>
        <dbReference type="ARBA" id="ARBA00023136"/>
    </source>
</evidence>
<feature type="non-terminal residue" evidence="9">
    <location>
        <position position="1"/>
    </location>
</feature>
<feature type="transmembrane region" description="Helical" evidence="6">
    <location>
        <begin position="113"/>
        <end position="132"/>
    </location>
</feature>
<organism evidence="9 10">
    <name type="scientific">Cucurbita argyrosperma subsp. sororia</name>
    <dbReference type="NCBI Taxonomy" id="37648"/>
    <lineage>
        <taxon>Eukaryota</taxon>
        <taxon>Viridiplantae</taxon>
        <taxon>Streptophyta</taxon>
        <taxon>Embryophyta</taxon>
        <taxon>Tracheophyta</taxon>
        <taxon>Spermatophyta</taxon>
        <taxon>Magnoliopsida</taxon>
        <taxon>eudicotyledons</taxon>
        <taxon>Gunneridae</taxon>
        <taxon>Pentapetalae</taxon>
        <taxon>rosids</taxon>
        <taxon>fabids</taxon>
        <taxon>Cucurbitales</taxon>
        <taxon>Cucurbitaceae</taxon>
        <taxon>Cucurbiteae</taxon>
        <taxon>Cucurbita</taxon>
    </lineage>
</organism>
<dbReference type="PROSITE" id="PS50845">
    <property type="entry name" value="RETICULON"/>
    <property type="match status" value="1"/>
</dbReference>
<feature type="domain" description="Reticulon" evidence="8">
    <location>
        <begin position="81"/>
        <end position="266"/>
    </location>
</feature>
<dbReference type="PANTHER" id="PTHR10994">
    <property type="entry name" value="RETICULON"/>
    <property type="match status" value="1"/>
</dbReference>
<dbReference type="Proteomes" id="UP000685013">
    <property type="component" value="Chromosome 8"/>
</dbReference>
<dbReference type="EMBL" id="JAGKQH010000008">
    <property type="protein sequence ID" value="KAG6593637.1"/>
    <property type="molecule type" value="Genomic_DNA"/>
</dbReference>
<evidence type="ECO:0000313" key="9">
    <source>
        <dbReference type="EMBL" id="KAG6593637.1"/>
    </source>
</evidence>
<feature type="compositionally biased region" description="Polar residues" evidence="7">
    <location>
        <begin position="22"/>
        <end position="32"/>
    </location>
</feature>
<evidence type="ECO:0000256" key="2">
    <source>
        <dbReference type="ARBA" id="ARBA00022692"/>
    </source>
</evidence>
<dbReference type="AlphaFoldDB" id="A0AAV6NA41"/>
<proteinExistence type="predicted"/>
<keyword evidence="3 6" id="KW-0256">Endoplasmic reticulum</keyword>
<dbReference type="Pfam" id="PF02453">
    <property type="entry name" value="Reticulon"/>
    <property type="match status" value="1"/>
</dbReference>
<dbReference type="PANTHER" id="PTHR10994:SF193">
    <property type="entry name" value="RETICULON-LIKE PROTEIN"/>
    <property type="match status" value="1"/>
</dbReference>
<evidence type="ECO:0000256" key="3">
    <source>
        <dbReference type="ARBA" id="ARBA00022824"/>
    </source>
</evidence>
<keyword evidence="2 6" id="KW-0812">Transmembrane</keyword>
<keyword evidence="4 6" id="KW-1133">Transmembrane helix</keyword>
<dbReference type="GO" id="GO:0009617">
    <property type="term" value="P:response to bacterium"/>
    <property type="evidence" value="ECO:0007669"/>
    <property type="project" value="InterPro"/>
</dbReference>
<dbReference type="InterPro" id="IPR003388">
    <property type="entry name" value="Reticulon"/>
</dbReference>
<evidence type="ECO:0000259" key="8">
    <source>
        <dbReference type="PROSITE" id="PS50845"/>
    </source>
</evidence>
<evidence type="ECO:0000256" key="1">
    <source>
        <dbReference type="ARBA" id="ARBA00004477"/>
    </source>
</evidence>
<keyword evidence="5 6" id="KW-0472">Membrane</keyword>
<evidence type="ECO:0000256" key="4">
    <source>
        <dbReference type="ARBA" id="ARBA00022989"/>
    </source>
</evidence>
<evidence type="ECO:0000313" key="10">
    <source>
        <dbReference type="Proteomes" id="UP000685013"/>
    </source>
</evidence>
<feature type="transmembrane region" description="Helical" evidence="6">
    <location>
        <begin position="92"/>
        <end position="107"/>
    </location>
</feature>
<protein>
    <recommendedName>
        <fullName evidence="6">Reticulon-like protein</fullName>
    </recommendedName>
</protein>
<comment type="subcellular location">
    <subcellularLocation>
        <location evidence="1 6">Endoplasmic reticulum membrane</location>
        <topology evidence="1 6">Multi-pass membrane protein</topology>
    </subcellularLocation>
</comment>
<reference evidence="9 10" key="1">
    <citation type="journal article" date="2021" name="Hortic Res">
        <title>The domestication of Cucurbita argyrosperma as revealed by the genome of its wild relative.</title>
        <authorList>
            <person name="Barrera-Redondo J."/>
            <person name="Sanchez-de la Vega G."/>
            <person name="Aguirre-Liguori J.A."/>
            <person name="Castellanos-Morales G."/>
            <person name="Gutierrez-Guerrero Y.T."/>
            <person name="Aguirre-Dugua X."/>
            <person name="Aguirre-Planter E."/>
            <person name="Tenaillon M.I."/>
            <person name="Lira-Saade R."/>
            <person name="Eguiarte L.E."/>
        </authorList>
    </citation>
    <scope>NUCLEOTIDE SEQUENCE [LARGE SCALE GENOMIC DNA]</scope>
    <source>
        <strain evidence="9">JBR-2021</strain>
    </source>
</reference>
<feature type="region of interest" description="Disordered" evidence="7">
    <location>
        <begin position="1"/>
        <end position="58"/>
    </location>
</feature>
<keyword evidence="10" id="KW-1185">Reference proteome</keyword>
<dbReference type="InterPro" id="IPR045064">
    <property type="entry name" value="Reticulon-like"/>
</dbReference>